<gene>
    <name evidence="14" type="ORF">BE221DRAFT_197432</name>
</gene>
<comment type="cofactor">
    <cofactor evidence="2">
        <name>Mg(2+)</name>
        <dbReference type="ChEBI" id="CHEBI:18420"/>
    </cofactor>
</comment>
<dbReference type="InterPro" id="IPR001932">
    <property type="entry name" value="PPM-type_phosphatase-like_dom"/>
</dbReference>
<dbReference type="PANTHER" id="PTHR47992">
    <property type="entry name" value="PROTEIN PHOSPHATASE"/>
    <property type="match status" value="1"/>
</dbReference>
<feature type="region of interest" description="Disordered" evidence="11">
    <location>
        <begin position="284"/>
        <end position="313"/>
    </location>
</feature>
<sequence length="804" mass="86897">MARLRGDFTMTMLVAFAGRDGERVNVIAFENALDAIENLTSSVRASTETVDESGSAAGVSHRRVLLRGTDFPGITHAFARALFDRGMNIESMSTDTAIAPFGNERLFLVDALVRLPANADAALDEGLRALERDMGLDVEILEHDPVALTWTPRRATGEDAPAVTFGLYGLFDGHGGKACASHCAETFAGEVTRGLDGDGALREDEDAGDAFERRIPEALRRAFKVVDETFIAMDVHSGSTATVCAVRGRMVTTAAVGDSLATLDLGPGIPVLRLSVEHRLDSSESERKRIEEAGGEVRPTEYEDGPNGERVGVGPLRVWPGGLAVSRSIGDRDGKKGGVISEPEVSMVLIPDRFHGARVVLASDGLWDAATPKQASACASKLNAQSAAAALNKLAQQQKDNRDDITVLVVDMLRDAGSKSGPFAVKPDHGGESAKLYFPFAKKAHDPFPLPSERREKRMHARLEAEARNAALEAARQIAEAEAEVERRRLEAEAAERFVDDDSWESTTKATKIKQVDRAPKVRGGNEKKHEKKQKQKNESVVPKRTPKPKTNDDAAPSAIGYKERNKRGKKQSDPPPMPDVSALDISDTKSDAESVSEKKKTVKKKKTKERLQTPVNTQPNAPMMDIPQSSVQAQSPATHTVLPAQHVPILHPYHPRPHVYPLVHGPPVGSHGIPGVYPHTMPMASNMPQFFGSPSMGPPGFSQLPHAMPGFPPRAGPPQQLAALMRSVSAPVPPGVPPGVPPQTMAHGSKAQQSSNVDAPRTPVNGVEQTNTKPKKKTQRKGKRERMLERKRFEKAQHSESTG</sequence>
<dbReference type="EMBL" id="KZ155774">
    <property type="protein sequence ID" value="OUS48382.1"/>
    <property type="molecule type" value="Genomic_DNA"/>
</dbReference>
<feature type="domain" description="PPM-type phosphatase" evidence="13">
    <location>
        <begin position="142"/>
        <end position="412"/>
    </location>
</feature>
<feature type="region of interest" description="Disordered" evidence="11">
    <location>
        <begin position="695"/>
        <end position="804"/>
    </location>
</feature>
<dbReference type="CDD" id="cd00143">
    <property type="entry name" value="PP2Cc"/>
    <property type="match status" value="1"/>
</dbReference>
<evidence type="ECO:0000256" key="3">
    <source>
        <dbReference type="ARBA" id="ARBA00013081"/>
    </source>
</evidence>
<dbReference type="Proteomes" id="UP000195557">
    <property type="component" value="Unassembled WGS sequence"/>
</dbReference>
<feature type="compositionally biased region" description="Basic and acidic residues" evidence="11">
    <location>
        <begin position="514"/>
        <end position="529"/>
    </location>
</feature>
<dbReference type="GO" id="GO:0004722">
    <property type="term" value="F:protein serine/threonine phosphatase activity"/>
    <property type="evidence" value="ECO:0007669"/>
    <property type="project" value="UniProtKB-EC"/>
</dbReference>
<feature type="region of interest" description="Disordered" evidence="11">
    <location>
        <begin position="499"/>
        <end position="610"/>
    </location>
</feature>
<evidence type="ECO:0000256" key="8">
    <source>
        <dbReference type="ARBA" id="ARBA00023211"/>
    </source>
</evidence>
<keyword evidence="6" id="KW-0460">Magnesium</keyword>
<dbReference type="InterPro" id="IPR045865">
    <property type="entry name" value="ACT-like_dom_sf"/>
</dbReference>
<protein>
    <recommendedName>
        <fullName evidence="3">protein-serine/threonine phosphatase</fullName>
        <ecNumber evidence="3">3.1.3.16</ecNumber>
    </recommendedName>
</protein>
<dbReference type="PROSITE" id="PS01032">
    <property type="entry name" value="PPM_1"/>
    <property type="match status" value="1"/>
</dbReference>
<dbReference type="InterPro" id="IPR036457">
    <property type="entry name" value="PPM-type-like_dom_sf"/>
</dbReference>
<comment type="cofactor">
    <cofactor evidence="1">
        <name>Mn(2+)</name>
        <dbReference type="ChEBI" id="CHEBI:29035"/>
    </cofactor>
</comment>
<evidence type="ECO:0000256" key="4">
    <source>
        <dbReference type="ARBA" id="ARBA00022723"/>
    </source>
</evidence>
<accession>A0A1Y5IMS5</accession>
<feature type="compositionally biased region" description="Basic and acidic residues" evidence="11">
    <location>
        <begin position="786"/>
        <end position="804"/>
    </location>
</feature>
<reference evidence="14" key="1">
    <citation type="submission" date="2017-04" db="EMBL/GenBank/DDBJ databases">
        <title>Population genomics of picophytoplankton unveils novel chromosome hypervariability.</title>
        <authorList>
            <consortium name="DOE Joint Genome Institute"/>
            <person name="Blanc-Mathieu R."/>
            <person name="Krasovec M."/>
            <person name="Hebrard M."/>
            <person name="Yau S."/>
            <person name="Desgranges E."/>
            <person name="Martin J."/>
            <person name="Schackwitz W."/>
            <person name="Kuo A."/>
            <person name="Salin G."/>
            <person name="Donnadieu C."/>
            <person name="Desdevises Y."/>
            <person name="Sanchez-Ferandin S."/>
            <person name="Moreau H."/>
            <person name="Rivals E."/>
            <person name="Grigoriev I.V."/>
            <person name="Grimsley N."/>
            <person name="Eyre-Walker A."/>
            <person name="Piganeau G."/>
        </authorList>
    </citation>
    <scope>NUCLEOTIDE SEQUENCE [LARGE SCALE GENOMIC DNA]</scope>
    <source>
        <strain evidence="14">RCC 1115</strain>
    </source>
</reference>
<evidence type="ECO:0000256" key="7">
    <source>
        <dbReference type="ARBA" id="ARBA00022912"/>
    </source>
</evidence>
<dbReference type="AlphaFoldDB" id="A0A1Y5IMS5"/>
<dbReference type="SUPFAM" id="SSF81606">
    <property type="entry name" value="PP2C-like"/>
    <property type="match status" value="1"/>
</dbReference>
<dbReference type="PROSITE" id="PS51746">
    <property type="entry name" value="PPM_2"/>
    <property type="match status" value="1"/>
</dbReference>
<dbReference type="InterPro" id="IPR015655">
    <property type="entry name" value="PP2C"/>
</dbReference>
<feature type="compositionally biased region" description="Basic and acidic residues" evidence="11">
    <location>
        <begin position="587"/>
        <end position="600"/>
    </location>
</feature>
<comment type="similarity">
    <text evidence="9">Belongs to the PP2C family.</text>
</comment>
<dbReference type="GO" id="GO:0046872">
    <property type="term" value="F:metal ion binding"/>
    <property type="evidence" value="ECO:0007669"/>
    <property type="project" value="UniProtKB-KW"/>
</dbReference>
<feature type="compositionally biased region" description="Basic residues" evidence="11">
    <location>
        <begin position="774"/>
        <end position="785"/>
    </location>
</feature>
<dbReference type="SUPFAM" id="SSF55021">
    <property type="entry name" value="ACT-like"/>
    <property type="match status" value="1"/>
</dbReference>
<keyword evidence="10" id="KW-0175">Coiled coil</keyword>
<evidence type="ECO:0000256" key="2">
    <source>
        <dbReference type="ARBA" id="ARBA00001946"/>
    </source>
</evidence>
<evidence type="ECO:0000256" key="10">
    <source>
        <dbReference type="SAM" id="Coils"/>
    </source>
</evidence>
<evidence type="ECO:0000256" key="6">
    <source>
        <dbReference type="ARBA" id="ARBA00022842"/>
    </source>
</evidence>
<name>A0A1Y5IMS5_OSTTA</name>
<dbReference type="PROSITE" id="PS51671">
    <property type="entry name" value="ACT"/>
    <property type="match status" value="1"/>
</dbReference>
<dbReference type="EC" id="3.1.3.16" evidence="3"/>
<evidence type="ECO:0000256" key="9">
    <source>
        <dbReference type="RuleBase" id="RU003465"/>
    </source>
</evidence>
<proteinExistence type="inferred from homology"/>
<keyword evidence="5 9" id="KW-0378">Hydrolase</keyword>
<dbReference type="InterPro" id="IPR000222">
    <property type="entry name" value="PP2C_BS"/>
</dbReference>
<keyword evidence="4" id="KW-0479">Metal-binding</keyword>
<dbReference type="InterPro" id="IPR002912">
    <property type="entry name" value="ACT_dom"/>
</dbReference>
<feature type="domain" description="ACT" evidence="12">
    <location>
        <begin position="63"/>
        <end position="143"/>
    </location>
</feature>
<evidence type="ECO:0000256" key="1">
    <source>
        <dbReference type="ARBA" id="ARBA00001936"/>
    </source>
</evidence>
<evidence type="ECO:0000256" key="11">
    <source>
        <dbReference type="SAM" id="MobiDB-lite"/>
    </source>
</evidence>
<feature type="coiled-coil region" evidence="10">
    <location>
        <begin position="460"/>
        <end position="498"/>
    </location>
</feature>
<evidence type="ECO:0000259" key="13">
    <source>
        <dbReference type="PROSITE" id="PS51746"/>
    </source>
</evidence>
<feature type="compositionally biased region" description="Pro residues" evidence="11">
    <location>
        <begin position="732"/>
        <end position="742"/>
    </location>
</feature>
<keyword evidence="7 9" id="KW-0904">Protein phosphatase</keyword>
<dbReference type="Pfam" id="PF00481">
    <property type="entry name" value="PP2C"/>
    <property type="match status" value="1"/>
</dbReference>
<dbReference type="SMART" id="SM00332">
    <property type="entry name" value="PP2Cc"/>
    <property type="match status" value="1"/>
</dbReference>
<organism evidence="14">
    <name type="scientific">Ostreococcus tauri</name>
    <name type="common">Marine green alga</name>
    <dbReference type="NCBI Taxonomy" id="70448"/>
    <lineage>
        <taxon>Eukaryota</taxon>
        <taxon>Viridiplantae</taxon>
        <taxon>Chlorophyta</taxon>
        <taxon>Mamiellophyceae</taxon>
        <taxon>Mamiellales</taxon>
        <taxon>Bathycoccaceae</taxon>
        <taxon>Ostreococcus</taxon>
    </lineage>
</organism>
<evidence type="ECO:0000313" key="14">
    <source>
        <dbReference type="EMBL" id="OUS48382.1"/>
    </source>
</evidence>
<dbReference type="Gene3D" id="3.60.40.10">
    <property type="entry name" value="PPM-type phosphatase domain"/>
    <property type="match status" value="1"/>
</dbReference>
<dbReference type="Gene3D" id="3.30.70.260">
    <property type="match status" value="1"/>
</dbReference>
<dbReference type="eggNOG" id="KOG0698">
    <property type="taxonomic scope" value="Eukaryota"/>
</dbReference>
<evidence type="ECO:0000256" key="5">
    <source>
        <dbReference type="ARBA" id="ARBA00022801"/>
    </source>
</evidence>
<keyword evidence="8" id="KW-0464">Manganese</keyword>
<evidence type="ECO:0000259" key="12">
    <source>
        <dbReference type="PROSITE" id="PS51671"/>
    </source>
</evidence>